<protein>
    <submittedName>
        <fullName evidence="2">Uncharacterized protein</fullName>
    </submittedName>
</protein>
<feature type="compositionally biased region" description="Basic and acidic residues" evidence="1">
    <location>
        <begin position="47"/>
        <end position="59"/>
    </location>
</feature>
<dbReference type="AlphaFoldDB" id="Q6UU11"/>
<feature type="compositionally biased region" description="Acidic residues" evidence="1">
    <location>
        <begin position="74"/>
        <end position="85"/>
    </location>
</feature>
<evidence type="ECO:0000313" key="2">
    <source>
        <dbReference type="EMBL" id="AAQ56580.1"/>
    </source>
</evidence>
<accession>Q6UU11</accession>
<reference evidence="2" key="1">
    <citation type="journal article" date="2004" name="Nat. Genet.">
        <title>Sequencing of a rice centromere uncovers active genes.</title>
        <authorList>
            <person name="Nagaki K."/>
            <person name="Cheng Z."/>
            <person name="Ouyang S."/>
            <person name="Talbert P.B."/>
            <person name="Kim M."/>
            <person name="Jones K.M."/>
            <person name="Henikoff S."/>
            <person name="Buell C.R."/>
            <person name="Jiang J."/>
        </authorList>
    </citation>
    <scope>NUCLEOTIDE SEQUENCE</scope>
</reference>
<sequence>MAAAAAAAAAEVVRWEMGEGDPGPAGSCALPPRMGGGRRATVLAPEASHRGWEEVKDGGVDDGGSQGLWRGWEEVEDGSDDGGGQ</sequence>
<proteinExistence type="predicted"/>
<evidence type="ECO:0000256" key="1">
    <source>
        <dbReference type="SAM" id="MobiDB-lite"/>
    </source>
</evidence>
<organism evidence="2">
    <name type="scientific">Oryza sativa subsp. japonica</name>
    <name type="common">Rice</name>
    <dbReference type="NCBI Taxonomy" id="39947"/>
    <lineage>
        <taxon>Eukaryota</taxon>
        <taxon>Viridiplantae</taxon>
        <taxon>Streptophyta</taxon>
        <taxon>Embryophyta</taxon>
        <taxon>Tracheophyta</taxon>
        <taxon>Spermatophyta</taxon>
        <taxon>Magnoliopsida</taxon>
        <taxon>Liliopsida</taxon>
        <taxon>Poales</taxon>
        <taxon>Poaceae</taxon>
        <taxon>BOP clade</taxon>
        <taxon>Oryzoideae</taxon>
        <taxon>Oryzeae</taxon>
        <taxon>Oryzinae</taxon>
        <taxon>Oryza</taxon>
        <taxon>Oryza sativa</taxon>
    </lineage>
</organism>
<gene>
    <name evidence="2" type="ORF">OSJNBa0070J19.3</name>
</gene>
<feature type="region of interest" description="Disordered" evidence="1">
    <location>
        <begin position="17"/>
        <end position="85"/>
    </location>
</feature>
<name>Q6UU11_ORYSJ</name>
<dbReference type="EMBL" id="AY360394">
    <property type="protein sequence ID" value="AAQ56580.1"/>
    <property type="molecule type" value="Genomic_DNA"/>
</dbReference>